<dbReference type="Proteomes" id="UP001054837">
    <property type="component" value="Unassembled WGS sequence"/>
</dbReference>
<keyword evidence="1" id="KW-0812">Transmembrane</keyword>
<gene>
    <name evidence="2" type="ORF">CDAR_263991</name>
</gene>
<evidence type="ECO:0000313" key="3">
    <source>
        <dbReference type="Proteomes" id="UP001054837"/>
    </source>
</evidence>
<protein>
    <submittedName>
        <fullName evidence="2">Uncharacterized protein</fullName>
    </submittedName>
</protein>
<accession>A0AAV4TTB7</accession>
<dbReference type="AlphaFoldDB" id="A0AAV4TTB7"/>
<proteinExistence type="predicted"/>
<keyword evidence="1" id="KW-1133">Transmembrane helix</keyword>
<evidence type="ECO:0000256" key="1">
    <source>
        <dbReference type="SAM" id="Phobius"/>
    </source>
</evidence>
<keyword evidence="1" id="KW-0472">Membrane</keyword>
<reference evidence="2 3" key="1">
    <citation type="submission" date="2021-06" db="EMBL/GenBank/DDBJ databases">
        <title>Caerostris darwini draft genome.</title>
        <authorList>
            <person name="Kono N."/>
            <person name="Arakawa K."/>
        </authorList>
    </citation>
    <scope>NUCLEOTIDE SEQUENCE [LARGE SCALE GENOMIC DNA]</scope>
</reference>
<feature type="transmembrane region" description="Helical" evidence="1">
    <location>
        <begin position="24"/>
        <end position="42"/>
    </location>
</feature>
<name>A0AAV4TTB7_9ARAC</name>
<evidence type="ECO:0000313" key="2">
    <source>
        <dbReference type="EMBL" id="GIY48671.1"/>
    </source>
</evidence>
<organism evidence="2 3">
    <name type="scientific">Caerostris darwini</name>
    <dbReference type="NCBI Taxonomy" id="1538125"/>
    <lineage>
        <taxon>Eukaryota</taxon>
        <taxon>Metazoa</taxon>
        <taxon>Ecdysozoa</taxon>
        <taxon>Arthropoda</taxon>
        <taxon>Chelicerata</taxon>
        <taxon>Arachnida</taxon>
        <taxon>Araneae</taxon>
        <taxon>Araneomorphae</taxon>
        <taxon>Entelegynae</taxon>
        <taxon>Araneoidea</taxon>
        <taxon>Araneidae</taxon>
        <taxon>Caerostris</taxon>
    </lineage>
</organism>
<comment type="caution">
    <text evidence="2">The sequence shown here is derived from an EMBL/GenBank/DDBJ whole genome shotgun (WGS) entry which is preliminary data.</text>
</comment>
<dbReference type="EMBL" id="BPLQ01010147">
    <property type="protein sequence ID" value="GIY48671.1"/>
    <property type="molecule type" value="Genomic_DNA"/>
</dbReference>
<keyword evidence="3" id="KW-1185">Reference proteome</keyword>
<sequence length="127" mass="14081">MATDLYIVSRRISYEEPAHCKMNSWVMSAFLVAVVVSAFWVAPVESVDCERLCALTGAPKIGSCFCKMEIFGSKRNADSPSNSETVLTCEELCERSGAPRIGGCFCRMELLGQKRAYPQDYLADDSY</sequence>